<feature type="domain" description="Cytidyltransferase-like" evidence="13">
    <location>
        <begin position="283"/>
        <end position="373"/>
    </location>
</feature>
<evidence type="ECO:0000256" key="4">
    <source>
        <dbReference type="ARBA" id="ARBA00022679"/>
    </source>
</evidence>
<dbReference type="InterPro" id="IPR014729">
    <property type="entry name" value="Rossmann-like_a/b/a_fold"/>
</dbReference>
<dbReference type="InterPro" id="IPR044608">
    <property type="entry name" value="Ect1/PCYT2"/>
</dbReference>
<evidence type="ECO:0000256" key="10">
    <source>
        <dbReference type="ARBA" id="ARBA00024221"/>
    </source>
</evidence>
<comment type="pathway">
    <text evidence="9">Phospholipid metabolism; phosphatidylethanolamine biosynthesis; phosphatidylethanolamine from ethanolamine: step 2/3.</text>
</comment>
<gene>
    <name evidence="14" type="ORF">AB1Y20_003253</name>
</gene>
<dbReference type="EMBL" id="JBGBPQ010000010">
    <property type="protein sequence ID" value="KAL1518984.1"/>
    <property type="molecule type" value="Genomic_DNA"/>
</dbReference>
<feature type="domain" description="Cytidyltransferase-like" evidence="13">
    <location>
        <begin position="96"/>
        <end position="225"/>
    </location>
</feature>
<dbReference type="GO" id="GO:0004306">
    <property type="term" value="F:ethanolamine-phosphate cytidylyltransferase activity"/>
    <property type="evidence" value="ECO:0007669"/>
    <property type="project" value="UniProtKB-EC"/>
</dbReference>
<reference evidence="14 15" key="1">
    <citation type="journal article" date="2024" name="Science">
        <title>Giant polyketide synthase enzymes in the biosynthesis of giant marine polyether toxins.</title>
        <authorList>
            <person name="Fallon T.R."/>
            <person name="Shende V.V."/>
            <person name="Wierzbicki I.H."/>
            <person name="Pendleton A.L."/>
            <person name="Watervoot N.F."/>
            <person name="Auber R.P."/>
            <person name="Gonzalez D.J."/>
            <person name="Wisecaver J.H."/>
            <person name="Moore B.S."/>
        </authorList>
    </citation>
    <scope>NUCLEOTIDE SEQUENCE [LARGE SCALE GENOMIC DNA]</scope>
    <source>
        <strain evidence="14 15">12B1</strain>
    </source>
</reference>
<evidence type="ECO:0000256" key="12">
    <source>
        <dbReference type="SAM" id="MobiDB-lite"/>
    </source>
</evidence>
<dbReference type="Pfam" id="PF01467">
    <property type="entry name" value="CTP_transf_like"/>
    <property type="match status" value="2"/>
</dbReference>
<evidence type="ECO:0000313" key="15">
    <source>
        <dbReference type="Proteomes" id="UP001515480"/>
    </source>
</evidence>
<dbReference type="AlphaFoldDB" id="A0AB34JB23"/>
<dbReference type="Gene3D" id="3.40.50.620">
    <property type="entry name" value="HUPs"/>
    <property type="match status" value="2"/>
</dbReference>
<evidence type="ECO:0000256" key="1">
    <source>
        <dbReference type="ARBA" id="ARBA00005189"/>
    </source>
</evidence>
<dbReference type="SUPFAM" id="SSF52374">
    <property type="entry name" value="Nucleotidylyl transferase"/>
    <property type="match status" value="2"/>
</dbReference>
<evidence type="ECO:0000256" key="9">
    <source>
        <dbReference type="ARBA" id="ARBA00024191"/>
    </source>
</evidence>
<protein>
    <recommendedName>
        <fullName evidence="10">ethanolamine-phosphate cytidylyltransferase</fullName>
        <ecNumber evidence="10">2.7.7.14</ecNumber>
    </recommendedName>
    <alternativeName>
        <fullName evidence="11">CTP:phosphoethanolamine cytidylyltransferase</fullName>
    </alternativeName>
</protein>
<keyword evidence="7" id="KW-0594">Phospholipid biosynthesis</keyword>
<dbReference type="GO" id="GO:0005737">
    <property type="term" value="C:cytoplasm"/>
    <property type="evidence" value="ECO:0007669"/>
    <property type="project" value="TreeGrafter"/>
</dbReference>
<comment type="similarity">
    <text evidence="2">Belongs to the cytidylyltransferase family.</text>
</comment>
<evidence type="ECO:0000256" key="5">
    <source>
        <dbReference type="ARBA" id="ARBA00022695"/>
    </source>
</evidence>
<keyword evidence="8" id="KW-1208">Phospholipid metabolism</keyword>
<dbReference type="CDD" id="cd02174">
    <property type="entry name" value="CCT"/>
    <property type="match status" value="1"/>
</dbReference>
<dbReference type="PANTHER" id="PTHR45780:SF2">
    <property type="entry name" value="ETHANOLAMINE-PHOSPHATE CYTIDYLYLTRANSFERASE"/>
    <property type="match status" value="1"/>
</dbReference>
<evidence type="ECO:0000256" key="8">
    <source>
        <dbReference type="ARBA" id="ARBA00023264"/>
    </source>
</evidence>
<feature type="region of interest" description="Disordered" evidence="12">
    <location>
        <begin position="36"/>
        <end position="61"/>
    </location>
</feature>
<dbReference type="Proteomes" id="UP001515480">
    <property type="component" value="Unassembled WGS sequence"/>
</dbReference>
<accession>A0AB34JB23</accession>
<keyword evidence="6" id="KW-0443">Lipid metabolism</keyword>
<dbReference type="EC" id="2.7.7.14" evidence="10"/>
<keyword evidence="4" id="KW-0808">Transferase</keyword>
<dbReference type="GO" id="GO:0006646">
    <property type="term" value="P:phosphatidylethanolamine biosynthetic process"/>
    <property type="evidence" value="ECO:0007669"/>
    <property type="project" value="InterPro"/>
</dbReference>
<evidence type="ECO:0000256" key="3">
    <source>
        <dbReference type="ARBA" id="ARBA00022516"/>
    </source>
</evidence>
<dbReference type="InterPro" id="IPR041723">
    <property type="entry name" value="CCT"/>
</dbReference>
<proteinExistence type="inferred from homology"/>
<evidence type="ECO:0000256" key="2">
    <source>
        <dbReference type="ARBA" id="ARBA00010101"/>
    </source>
</evidence>
<sequence length="443" mass="48778">MADLAALLSREKELAAAALQLEREREAVQREILALERRLPADSRPSPPEAKRLRTLPPPAPKEWRHLSQVQAEVAARRAAGELVPFGDPSRRPRVYVDGCFDMMHSGHFNAVRQAKLLADEVGGTLVVGVHSDAEILANKGPPVMNDTERLAVVAAVKWVDELLFDTPYSATLPFLDSIDADFCVHGDDISINADGTDAYAEAKAAGRIKIVKRTEGVSTTDIVGRLLLLTRSPHPLAAASDAAAYVGANISSSGVSQFLPTTWRLRQFSSGRTPTAAERVVYIDGEFDILHIGHVQALFEARRRGDFLFVGVHDDKTASKRGPHHPIMSLHERALSLLSLSCVDDVILGAPPRISADLLRTMNISTVVRSPDDPAGEPVPERYGKAVELGLLHELHDTHPISLDAIVRRIIDNRSRFEARNAKREKKELNYMQNEKKYLPEL</sequence>
<keyword evidence="3" id="KW-0444">Lipid biosynthesis</keyword>
<evidence type="ECO:0000256" key="6">
    <source>
        <dbReference type="ARBA" id="ARBA00023098"/>
    </source>
</evidence>
<name>A0AB34JB23_PRYPA</name>
<dbReference type="PANTHER" id="PTHR45780">
    <property type="entry name" value="ETHANOLAMINE-PHOSPHATE CYTIDYLYLTRANSFERASE"/>
    <property type="match status" value="1"/>
</dbReference>
<keyword evidence="15" id="KW-1185">Reference proteome</keyword>
<evidence type="ECO:0000313" key="14">
    <source>
        <dbReference type="EMBL" id="KAL1518984.1"/>
    </source>
</evidence>
<dbReference type="InterPro" id="IPR004821">
    <property type="entry name" value="Cyt_trans-like"/>
</dbReference>
<evidence type="ECO:0000256" key="7">
    <source>
        <dbReference type="ARBA" id="ARBA00023209"/>
    </source>
</evidence>
<organism evidence="14 15">
    <name type="scientific">Prymnesium parvum</name>
    <name type="common">Toxic golden alga</name>
    <dbReference type="NCBI Taxonomy" id="97485"/>
    <lineage>
        <taxon>Eukaryota</taxon>
        <taxon>Haptista</taxon>
        <taxon>Haptophyta</taxon>
        <taxon>Prymnesiophyceae</taxon>
        <taxon>Prymnesiales</taxon>
        <taxon>Prymnesiaceae</taxon>
        <taxon>Prymnesium</taxon>
    </lineage>
</organism>
<evidence type="ECO:0000259" key="13">
    <source>
        <dbReference type="Pfam" id="PF01467"/>
    </source>
</evidence>
<comment type="pathway">
    <text evidence="1">Lipid metabolism.</text>
</comment>
<comment type="caution">
    <text evidence="14">The sequence shown here is derived from an EMBL/GenBank/DDBJ whole genome shotgun (WGS) entry which is preliminary data.</text>
</comment>
<keyword evidence="5" id="KW-0548">Nucleotidyltransferase</keyword>
<evidence type="ECO:0000256" key="11">
    <source>
        <dbReference type="ARBA" id="ARBA00031473"/>
    </source>
</evidence>
<dbReference type="NCBIfam" id="TIGR00125">
    <property type="entry name" value="cyt_tran_rel"/>
    <property type="match status" value="2"/>
</dbReference>